<dbReference type="Pfam" id="PF12833">
    <property type="entry name" value="HTH_18"/>
    <property type="match status" value="1"/>
</dbReference>
<accession>A0AB35Y9S4</accession>
<feature type="domain" description="HTH araC/xylS-type" evidence="4">
    <location>
        <begin position="172"/>
        <end position="269"/>
    </location>
</feature>
<dbReference type="SMART" id="SM00342">
    <property type="entry name" value="HTH_ARAC"/>
    <property type="match status" value="1"/>
</dbReference>
<sequence length="276" mass="31960">MNHTAKRYLFEQSAVREFYSGAYYDLFLVMRGSGVFRCSEVVLPAQQQNLIIFKPGQGGRLEYAGAYGPLELIRVQLPPQTLAQLSDADTDLEKSFNVVPFRQVAVRPDSQIYMLLKNLARKLLMLPQERTQFGAAVFEHGILQMFVVLALRACIHAEFHTALVSRHHLMLDEVFLFIQAHLTEELTLERLEKEFFVSREHIAREFKRQTGQTVHRYIVKARLDRCCTLIEQGLPITEVYKTSGFGGYNHFFRAFKKEYGMTPKEYFHTTRQDARG</sequence>
<evidence type="ECO:0000313" key="5">
    <source>
        <dbReference type="EMBL" id="MEJ5197109.1"/>
    </source>
</evidence>
<dbReference type="InterPro" id="IPR009057">
    <property type="entry name" value="Homeodomain-like_sf"/>
</dbReference>
<evidence type="ECO:0000256" key="3">
    <source>
        <dbReference type="ARBA" id="ARBA00023163"/>
    </source>
</evidence>
<protein>
    <submittedName>
        <fullName evidence="5">AraC family transcriptional regulator</fullName>
    </submittedName>
</protein>
<dbReference type="Gene3D" id="1.10.10.60">
    <property type="entry name" value="Homeodomain-like"/>
    <property type="match status" value="2"/>
</dbReference>
<dbReference type="PANTHER" id="PTHR46796">
    <property type="entry name" value="HTH-TYPE TRANSCRIPTIONAL ACTIVATOR RHAS-RELATED"/>
    <property type="match status" value="1"/>
</dbReference>
<dbReference type="RefSeq" id="WP_339396265.1">
    <property type="nucleotide sequence ID" value="NZ_JBBFGL010000017.1"/>
</dbReference>
<name>A0AB35Y9S4_9FIRM</name>
<reference evidence="5" key="1">
    <citation type="submission" date="2024-03" db="EMBL/GenBank/DDBJ databases">
        <authorList>
            <person name="Plomp N."/>
            <person name="Harmsen H.J."/>
        </authorList>
    </citation>
    <scope>NUCLEOTIDE SEQUENCE</scope>
    <source>
        <strain evidence="5">HTF-128</strain>
    </source>
</reference>
<evidence type="ECO:0000313" key="6">
    <source>
        <dbReference type="Proteomes" id="UP001373196"/>
    </source>
</evidence>
<evidence type="ECO:0000256" key="1">
    <source>
        <dbReference type="ARBA" id="ARBA00023015"/>
    </source>
</evidence>
<keyword evidence="3" id="KW-0804">Transcription</keyword>
<dbReference type="GO" id="GO:0003700">
    <property type="term" value="F:DNA-binding transcription factor activity"/>
    <property type="evidence" value="ECO:0007669"/>
    <property type="project" value="InterPro"/>
</dbReference>
<dbReference type="SUPFAM" id="SSF46689">
    <property type="entry name" value="Homeodomain-like"/>
    <property type="match status" value="2"/>
</dbReference>
<organism evidence="5 6">
    <name type="scientific">Faecalibacterium wellingii</name>
    <dbReference type="NCBI Taxonomy" id="2929491"/>
    <lineage>
        <taxon>Bacteria</taxon>
        <taxon>Bacillati</taxon>
        <taxon>Bacillota</taxon>
        <taxon>Clostridia</taxon>
        <taxon>Eubacteriales</taxon>
        <taxon>Oscillospiraceae</taxon>
        <taxon>Faecalibacterium</taxon>
    </lineage>
</organism>
<dbReference type="EMBL" id="JBBFGL010000017">
    <property type="protein sequence ID" value="MEJ5197109.1"/>
    <property type="molecule type" value="Genomic_DNA"/>
</dbReference>
<dbReference type="InterPro" id="IPR018060">
    <property type="entry name" value="HTH_AraC"/>
</dbReference>
<gene>
    <name evidence="5" type="ORF">WF834_13225</name>
</gene>
<proteinExistence type="predicted"/>
<keyword evidence="1" id="KW-0805">Transcription regulation</keyword>
<dbReference type="AlphaFoldDB" id="A0AB35Y9S4"/>
<dbReference type="GO" id="GO:0043565">
    <property type="term" value="F:sequence-specific DNA binding"/>
    <property type="evidence" value="ECO:0007669"/>
    <property type="project" value="InterPro"/>
</dbReference>
<dbReference type="PANTHER" id="PTHR46796:SF6">
    <property type="entry name" value="ARAC SUBFAMILY"/>
    <property type="match status" value="1"/>
</dbReference>
<keyword evidence="2" id="KW-0238">DNA-binding</keyword>
<comment type="caution">
    <text evidence="5">The sequence shown here is derived from an EMBL/GenBank/DDBJ whole genome shotgun (WGS) entry which is preliminary data.</text>
</comment>
<dbReference type="InterPro" id="IPR050204">
    <property type="entry name" value="AraC_XylS_family_regulators"/>
</dbReference>
<dbReference type="Proteomes" id="UP001373196">
    <property type="component" value="Unassembled WGS sequence"/>
</dbReference>
<evidence type="ECO:0000256" key="2">
    <source>
        <dbReference type="ARBA" id="ARBA00023125"/>
    </source>
</evidence>
<dbReference type="PROSITE" id="PS01124">
    <property type="entry name" value="HTH_ARAC_FAMILY_2"/>
    <property type="match status" value="1"/>
</dbReference>
<evidence type="ECO:0000259" key="4">
    <source>
        <dbReference type="PROSITE" id="PS01124"/>
    </source>
</evidence>